<organism evidence="2 3">
    <name type="scientific">Priapulus caudatus</name>
    <name type="common">Priapulid worm</name>
    <dbReference type="NCBI Taxonomy" id="37621"/>
    <lineage>
        <taxon>Eukaryota</taxon>
        <taxon>Metazoa</taxon>
        <taxon>Ecdysozoa</taxon>
        <taxon>Scalidophora</taxon>
        <taxon>Priapulida</taxon>
        <taxon>Priapulimorpha</taxon>
        <taxon>Priapulimorphida</taxon>
        <taxon>Priapulidae</taxon>
        <taxon>Priapulus</taxon>
    </lineage>
</organism>
<dbReference type="PANTHER" id="PTHR20872">
    <property type="match status" value="1"/>
</dbReference>
<dbReference type="RefSeq" id="XP_014667993.1">
    <property type="nucleotide sequence ID" value="XM_014812507.1"/>
</dbReference>
<dbReference type="PROSITE" id="PS50181">
    <property type="entry name" value="FBOX"/>
    <property type="match status" value="1"/>
</dbReference>
<dbReference type="InterPro" id="IPR036047">
    <property type="entry name" value="F-box-like_dom_sf"/>
</dbReference>
<proteinExistence type="predicted"/>
<accession>A0ABM1E722</accession>
<protein>
    <submittedName>
        <fullName evidence="3">Uncharacterized protein LOC106809426</fullName>
    </submittedName>
</protein>
<dbReference type="Proteomes" id="UP000695022">
    <property type="component" value="Unplaced"/>
</dbReference>
<dbReference type="Gene3D" id="3.80.10.10">
    <property type="entry name" value="Ribonuclease Inhibitor"/>
    <property type="match status" value="1"/>
</dbReference>
<sequence>MKWEDLPDIVLEQIYQMLDITHRYNASMVCRHWHEAFYAPRIWETFIFKENMLQRKKFMPYGSWQYQFNPYLAQTVLRKVAHHWKRLVIEPMTSFYNLHEFLTVVSAYIDLCLQNGEEFPLPRLKCFKFRFACQQHLGGNRGKFVIGTGGKILRTLQELMQRLRGLQELQLTHLLLEMHEALQLLDDTLANSGDTLRTLRVIDCAKVPHPFLHVGLFFNLRKLIISPNHVDEDVVHLLGFTRVRLVVLYQDAYTCRCRAAPGHAWRDMRARAPAVRIELVLTGATRSDMLLQEGAPVRSILYDTKYSVMKLNTLMFIVDNYASTLEVFAHQQIPRVHRPKSFQDRPDSNLLSLVRTCVRLHTLVIRERVSTCTLLIIAVFAERLQHFFVRRNAVILRCDWPSGPMLTECYAWLKETSRSYELVEQEVSKKLNKPWKLLSDPEFKQLSLITI</sequence>
<evidence type="ECO:0000313" key="3">
    <source>
        <dbReference type="RefSeq" id="XP_014667993.1"/>
    </source>
</evidence>
<reference evidence="3" key="1">
    <citation type="submission" date="2025-08" db="UniProtKB">
        <authorList>
            <consortium name="RefSeq"/>
        </authorList>
    </citation>
    <scope>IDENTIFICATION</scope>
</reference>
<dbReference type="InterPro" id="IPR032675">
    <property type="entry name" value="LRR_dom_sf"/>
</dbReference>
<dbReference type="Pfam" id="PF12937">
    <property type="entry name" value="F-box-like"/>
    <property type="match status" value="1"/>
</dbReference>
<name>A0ABM1E722_PRICU</name>
<dbReference type="Gene3D" id="1.20.1280.50">
    <property type="match status" value="1"/>
</dbReference>
<evidence type="ECO:0000259" key="1">
    <source>
        <dbReference type="PROSITE" id="PS50181"/>
    </source>
</evidence>
<dbReference type="PANTHER" id="PTHR20872:SF1">
    <property type="entry name" value="F-BOX DOMAIN-CONTAINING PROTEIN"/>
    <property type="match status" value="1"/>
</dbReference>
<evidence type="ECO:0000313" key="2">
    <source>
        <dbReference type="Proteomes" id="UP000695022"/>
    </source>
</evidence>
<keyword evidence="2" id="KW-1185">Reference proteome</keyword>
<dbReference type="SUPFAM" id="SSF81383">
    <property type="entry name" value="F-box domain"/>
    <property type="match status" value="1"/>
</dbReference>
<feature type="domain" description="F-box" evidence="1">
    <location>
        <begin position="1"/>
        <end position="46"/>
    </location>
</feature>
<dbReference type="InterPro" id="IPR001810">
    <property type="entry name" value="F-box_dom"/>
</dbReference>
<dbReference type="GeneID" id="106809426"/>
<gene>
    <name evidence="3" type="primary">LOC106809426</name>
</gene>